<evidence type="ECO:0000313" key="1">
    <source>
        <dbReference type="EMBL" id="DAG05630.1"/>
    </source>
</evidence>
<sequence>MSNSRAIRQRLLCKFVSAVSQYRPCINPCDTPKPA</sequence>
<protein>
    <submittedName>
        <fullName evidence="1">Uncharacterized protein</fullName>
    </submittedName>
</protein>
<name>A0A8S5VG19_9CAUD</name>
<accession>A0A8S5VG19</accession>
<reference evidence="1" key="1">
    <citation type="journal article" date="2021" name="Proc. Natl. Acad. Sci. U.S.A.">
        <title>A Catalog of Tens of Thousands of Viruses from Human Metagenomes Reveals Hidden Associations with Chronic Diseases.</title>
        <authorList>
            <person name="Tisza M.J."/>
            <person name="Buck C.B."/>
        </authorList>
    </citation>
    <scope>NUCLEOTIDE SEQUENCE</scope>
    <source>
        <strain evidence="1">Ct3R43</strain>
    </source>
</reference>
<proteinExistence type="predicted"/>
<organism evidence="1">
    <name type="scientific">Siphoviridae sp. ct3R43</name>
    <dbReference type="NCBI Taxonomy" id="2825321"/>
    <lineage>
        <taxon>Viruses</taxon>
        <taxon>Duplodnaviria</taxon>
        <taxon>Heunggongvirae</taxon>
        <taxon>Uroviricota</taxon>
        <taxon>Caudoviricetes</taxon>
    </lineage>
</organism>
<dbReference type="EMBL" id="BK016262">
    <property type="protein sequence ID" value="DAG05630.1"/>
    <property type="molecule type" value="Genomic_DNA"/>
</dbReference>